<evidence type="ECO:0000256" key="1">
    <source>
        <dbReference type="ARBA" id="ARBA00004761"/>
    </source>
</evidence>
<keyword evidence="5" id="KW-0119">Carbohydrate metabolism</keyword>
<protein>
    <submittedName>
        <fullName evidence="6">2-keto-3-deoxy-phosphogluconate aldolase</fullName>
    </submittedName>
</protein>
<gene>
    <name evidence="6" type="ORF">SAMN05660686_03284</name>
</gene>
<dbReference type="InterPro" id="IPR031338">
    <property type="entry name" value="KDPG/KHG_AS_2"/>
</dbReference>
<dbReference type="Pfam" id="PF01081">
    <property type="entry name" value="Aldolase"/>
    <property type="match status" value="1"/>
</dbReference>
<evidence type="ECO:0000256" key="2">
    <source>
        <dbReference type="ARBA" id="ARBA00006906"/>
    </source>
</evidence>
<name>A0A8G2F455_9PROT</name>
<dbReference type="NCBIfam" id="TIGR01182">
    <property type="entry name" value="eda"/>
    <property type="match status" value="1"/>
</dbReference>
<comment type="similarity">
    <text evidence="2">Belongs to the KHG/KDPG aldolase family.</text>
</comment>
<sequence length="209" mass="21377">MTLAVRDILTRGPVIPVVTIEDPSDGPDLARALLDGGISVIEVTMRTPAALEAVRAIRAEVPEMIAGVGTLLDPDRIADVLATGAQFAVSPGLDLSLVAACKAAGLPLLPGVQTVSEAMAARRAGLDTLKFFPAKTAGGPAALKQIQPVLPDLRFCPTGGIGPSDAQDYLALVNVLCVGGSFPAPTDAIRSRDWAAVRDTAGHAAALRG</sequence>
<dbReference type="PANTHER" id="PTHR30246">
    <property type="entry name" value="2-KETO-3-DEOXY-6-PHOSPHOGLUCONATE ALDOLASE"/>
    <property type="match status" value="1"/>
</dbReference>
<dbReference type="Gene3D" id="3.20.20.70">
    <property type="entry name" value="Aldolase class I"/>
    <property type="match status" value="1"/>
</dbReference>
<dbReference type="OrthoDB" id="9805177at2"/>
<reference evidence="6 7" key="1">
    <citation type="submission" date="2016-10" db="EMBL/GenBank/DDBJ databases">
        <authorList>
            <person name="Varghese N."/>
            <person name="Submissions S."/>
        </authorList>
    </citation>
    <scope>NUCLEOTIDE SEQUENCE [LARGE SCALE GENOMIC DNA]</scope>
    <source>
        <strain evidence="6 7">DSM 18839</strain>
    </source>
</reference>
<proteinExistence type="inferred from homology"/>
<dbReference type="Proteomes" id="UP000198615">
    <property type="component" value="Unassembled WGS sequence"/>
</dbReference>
<accession>A0A8G2F455</accession>
<comment type="pathway">
    <text evidence="1">Carbohydrate acid metabolism.</text>
</comment>
<keyword evidence="7" id="KW-1185">Reference proteome</keyword>
<dbReference type="CDD" id="cd00452">
    <property type="entry name" value="KDPG_aldolase"/>
    <property type="match status" value="1"/>
</dbReference>
<evidence type="ECO:0000256" key="4">
    <source>
        <dbReference type="ARBA" id="ARBA00023239"/>
    </source>
</evidence>
<dbReference type="EMBL" id="FNBW01000010">
    <property type="protein sequence ID" value="SDG08274.1"/>
    <property type="molecule type" value="Genomic_DNA"/>
</dbReference>
<dbReference type="RefSeq" id="WP_093151895.1">
    <property type="nucleotide sequence ID" value="NZ_FNBW01000010.1"/>
</dbReference>
<evidence type="ECO:0000256" key="3">
    <source>
        <dbReference type="ARBA" id="ARBA00011233"/>
    </source>
</evidence>
<dbReference type="AlphaFoldDB" id="A0A8G2F455"/>
<evidence type="ECO:0000313" key="7">
    <source>
        <dbReference type="Proteomes" id="UP000198615"/>
    </source>
</evidence>
<evidence type="ECO:0000256" key="5">
    <source>
        <dbReference type="ARBA" id="ARBA00023277"/>
    </source>
</evidence>
<dbReference type="InterPro" id="IPR000887">
    <property type="entry name" value="Aldlse_KDPG_KHG"/>
</dbReference>
<comment type="subunit">
    <text evidence="3">Homotrimer.</text>
</comment>
<dbReference type="PROSITE" id="PS00160">
    <property type="entry name" value="ALDOLASE_KDPG_KHG_2"/>
    <property type="match status" value="1"/>
</dbReference>
<dbReference type="InterPro" id="IPR013785">
    <property type="entry name" value="Aldolase_TIM"/>
</dbReference>
<organism evidence="6 7">
    <name type="scientific">Thalassobaculum litoreum DSM 18839</name>
    <dbReference type="NCBI Taxonomy" id="1123362"/>
    <lineage>
        <taxon>Bacteria</taxon>
        <taxon>Pseudomonadati</taxon>
        <taxon>Pseudomonadota</taxon>
        <taxon>Alphaproteobacteria</taxon>
        <taxon>Rhodospirillales</taxon>
        <taxon>Thalassobaculaceae</taxon>
        <taxon>Thalassobaculum</taxon>
    </lineage>
</organism>
<evidence type="ECO:0000313" key="6">
    <source>
        <dbReference type="EMBL" id="SDG08274.1"/>
    </source>
</evidence>
<dbReference type="PANTHER" id="PTHR30246:SF1">
    <property type="entry name" value="2-DEHYDRO-3-DEOXY-6-PHOSPHOGALACTONATE ALDOLASE-RELATED"/>
    <property type="match status" value="1"/>
</dbReference>
<dbReference type="GO" id="GO:0016829">
    <property type="term" value="F:lyase activity"/>
    <property type="evidence" value="ECO:0007669"/>
    <property type="project" value="UniProtKB-KW"/>
</dbReference>
<dbReference type="SUPFAM" id="SSF51569">
    <property type="entry name" value="Aldolase"/>
    <property type="match status" value="1"/>
</dbReference>
<keyword evidence="4" id="KW-0456">Lyase</keyword>
<comment type="caution">
    <text evidence="6">The sequence shown here is derived from an EMBL/GenBank/DDBJ whole genome shotgun (WGS) entry which is preliminary data.</text>
</comment>